<comment type="similarity">
    <text evidence="2">Belongs to the CD36 family.</text>
</comment>
<keyword evidence="13" id="KW-1185">Reference proteome</keyword>
<reference evidence="14" key="1">
    <citation type="submission" date="2025-08" db="UniProtKB">
        <authorList>
            <consortium name="RefSeq"/>
        </authorList>
    </citation>
    <scope>IDENTIFICATION</scope>
</reference>
<keyword evidence="9" id="KW-1015">Disulfide bond</keyword>
<evidence type="ECO:0000256" key="3">
    <source>
        <dbReference type="ARBA" id="ARBA00022475"/>
    </source>
</evidence>
<keyword evidence="8 12" id="KW-0472">Membrane</keyword>
<evidence type="ECO:0000256" key="1">
    <source>
        <dbReference type="ARBA" id="ARBA00004651"/>
    </source>
</evidence>
<evidence type="ECO:0000313" key="13">
    <source>
        <dbReference type="Proteomes" id="UP000694920"/>
    </source>
</evidence>
<name>A0AAJ7BN24_CEPCN</name>
<evidence type="ECO:0000256" key="7">
    <source>
        <dbReference type="ARBA" id="ARBA00022989"/>
    </source>
</evidence>
<dbReference type="GO" id="GO:0005737">
    <property type="term" value="C:cytoplasm"/>
    <property type="evidence" value="ECO:0007669"/>
    <property type="project" value="TreeGrafter"/>
</dbReference>
<keyword evidence="5 12" id="KW-0812">Transmembrane</keyword>
<evidence type="ECO:0000313" key="14">
    <source>
        <dbReference type="RefSeq" id="XP_015590128.1"/>
    </source>
</evidence>
<proteinExistence type="inferred from homology"/>
<dbReference type="GO" id="GO:0007608">
    <property type="term" value="P:sensory perception of smell"/>
    <property type="evidence" value="ECO:0007669"/>
    <property type="project" value="UniProtKB-KW"/>
</dbReference>
<evidence type="ECO:0000256" key="5">
    <source>
        <dbReference type="ARBA" id="ARBA00022692"/>
    </source>
</evidence>
<evidence type="ECO:0000256" key="10">
    <source>
        <dbReference type="ARBA" id="ARBA00023170"/>
    </source>
</evidence>
<keyword evidence="10" id="KW-0675">Receptor</keyword>
<evidence type="ECO:0000256" key="12">
    <source>
        <dbReference type="SAM" id="Phobius"/>
    </source>
</evidence>
<evidence type="ECO:0000256" key="6">
    <source>
        <dbReference type="ARBA" id="ARBA00022725"/>
    </source>
</evidence>
<dbReference type="GeneID" id="107265312"/>
<keyword evidence="7 12" id="KW-1133">Transmembrane helix</keyword>
<dbReference type="InterPro" id="IPR002159">
    <property type="entry name" value="CD36_fam"/>
</dbReference>
<comment type="subcellular location">
    <subcellularLocation>
        <location evidence="1">Cell membrane</location>
        <topology evidence="1">Multi-pass membrane protein</topology>
    </subcellularLocation>
</comment>
<protein>
    <submittedName>
        <fullName evidence="14">Sensory neuron membrane protein 2</fullName>
    </submittedName>
</protein>
<organism evidence="13 14">
    <name type="scientific">Cephus cinctus</name>
    <name type="common">Wheat stem sawfly</name>
    <dbReference type="NCBI Taxonomy" id="211228"/>
    <lineage>
        <taxon>Eukaryota</taxon>
        <taxon>Metazoa</taxon>
        <taxon>Ecdysozoa</taxon>
        <taxon>Arthropoda</taxon>
        <taxon>Hexapoda</taxon>
        <taxon>Insecta</taxon>
        <taxon>Pterygota</taxon>
        <taxon>Neoptera</taxon>
        <taxon>Endopterygota</taxon>
        <taxon>Hymenoptera</taxon>
        <taxon>Cephoidea</taxon>
        <taxon>Cephidae</taxon>
        <taxon>Cephus</taxon>
    </lineage>
</organism>
<evidence type="ECO:0000256" key="11">
    <source>
        <dbReference type="ARBA" id="ARBA00023180"/>
    </source>
</evidence>
<keyword evidence="6" id="KW-0552">Olfaction</keyword>
<dbReference type="AlphaFoldDB" id="A0AAJ7BN24"/>
<evidence type="ECO:0000256" key="4">
    <source>
        <dbReference type="ARBA" id="ARBA00022606"/>
    </source>
</evidence>
<dbReference type="GO" id="GO:0005044">
    <property type="term" value="F:scavenger receptor activity"/>
    <property type="evidence" value="ECO:0007669"/>
    <property type="project" value="TreeGrafter"/>
</dbReference>
<keyword evidence="4" id="KW-0716">Sensory transduction</keyword>
<sequence length="510" mass="58309">MGKRVNWYNLLWYLVGLLLLGTGIFIIIKKPHTDIVLNFVHKKNMLVPGNRIYDIWQNLEFDFQVYLFHVTNPAKVMKGEPPQLVEYGPYVYDEHLYKEVIKVDEERDEIEYMLKRKLVFNKEKSNGNSDEEPITILNSGYLGIMLMINSLLPSMVSTMGADVQKLFPKLRDIFSRGKVKDILLDGIPFVCDVQKYPELLSICNIVQGKPPPAIKATDTPGHYLFSLFGKINQFPVGPFTVNRGVKDWRRRGILTSFKNSEYLTYWALPDCSKISGTDSVVSPPMTTPEPEISSYIVDLCRSVNVKYNGTVDILGLNGYSYTKVNSSWEGNETDCYCPKIKQETKCPLYGLMDVTKCQEAPVIVSEPHFLHGAQELLLYAKGLNPDEERHKTFVIMEPLTGIPLRGFKKMQLNMYLQKLPVKLLSNVSEGYFPFAWVAEGKMEHAELLIDVIQLHRLLRLFDFICWLPSMCAIFIIFATCCLHNVRKSTKNVVPVLRYSLTVSPIAHARN</sequence>
<dbReference type="PANTHER" id="PTHR11923">
    <property type="entry name" value="SCAVENGER RECEPTOR CLASS B TYPE-1 SR-B1"/>
    <property type="match status" value="1"/>
</dbReference>
<dbReference type="Pfam" id="PF01130">
    <property type="entry name" value="CD36"/>
    <property type="match status" value="1"/>
</dbReference>
<dbReference type="PANTHER" id="PTHR11923:SF69">
    <property type="entry name" value="SENSORY NEURON MEMBRANE PROTEIN 1"/>
    <property type="match status" value="1"/>
</dbReference>
<dbReference type="KEGG" id="ccin:107265312"/>
<accession>A0AAJ7BN24</accession>
<dbReference type="PRINTS" id="PR01609">
    <property type="entry name" value="CD36FAMILY"/>
</dbReference>
<evidence type="ECO:0000256" key="9">
    <source>
        <dbReference type="ARBA" id="ARBA00023157"/>
    </source>
</evidence>
<dbReference type="RefSeq" id="XP_015590128.1">
    <property type="nucleotide sequence ID" value="XM_015734642.2"/>
</dbReference>
<feature type="transmembrane region" description="Helical" evidence="12">
    <location>
        <begin position="460"/>
        <end position="482"/>
    </location>
</feature>
<evidence type="ECO:0000256" key="8">
    <source>
        <dbReference type="ARBA" id="ARBA00023136"/>
    </source>
</evidence>
<gene>
    <name evidence="14" type="primary">LOC107265312</name>
</gene>
<keyword evidence="3" id="KW-1003">Cell membrane</keyword>
<keyword evidence="11" id="KW-0325">Glycoprotein</keyword>
<feature type="transmembrane region" description="Helical" evidence="12">
    <location>
        <begin position="7"/>
        <end position="28"/>
    </location>
</feature>
<dbReference type="Proteomes" id="UP000694920">
    <property type="component" value="Unplaced"/>
</dbReference>
<dbReference type="GO" id="GO:0005886">
    <property type="term" value="C:plasma membrane"/>
    <property type="evidence" value="ECO:0007669"/>
    <property type="project" value="UniProtKB-SubCell"/>
</dbReference>
<evidence type="ECO:0000256" key="2">
    <source>
        <dbReference type="ARBA" id="ARBA00010532"/>
    </source>
</evidence>